<dbReference type="Gene3D" id="1.10.630.10">
    <property type="entry name" value="Cytochrome P450"/>
    <property type="match status" value="1"/>
</dbReference>
<dbReference type="GO" id="GO:0016705">
    <property type="term" value="F:oxidoreductase activity, acting on paired donors, with incorporation or reduction of molecular oxygen"/>
    <property type="evidence" value="ECO:0007669"/>
    <property type="project" value="InterPro"/>
</dbReference>
<evidence type="ECO:0000256" key="4">
    <source>
        <dbReference type="ARBA" id="ARBA00023002"/>
    </source>
</evidence>
<dbReference type="InterPro" id="IPR036396">
    <property type="entry name" value="Cyt_P450_sf"/>
</dbReference>
<reference evidence="6" key="1">
    <citation type="journal article" date="2019" name="Environ. Microbiol.">
        <title>Fungal ecological strategies reflected in gene transcription - a case study of two litter decomposers.</title>
        <authorList>
            <person name="Barbi F."/>
            <person name="Kohler A."/>
            <person name="Barry K."/>
            <person name="Baskaran P."/>
            <person name="Daum C."/>
            <person name="Fauchery L."/>
            <person name="Ihrmark K."/>
            <person name="Kuo A."/>
            <person name="LaButti K."/>
            <person name="Lipzen A."/>
            <person name="Morin E."/>
            <person name="Grigoriev I.V."/>
            <person name="Henrissat B."/>
            <person name="Lindahl B."/>
            <person name="Martin F."/>
        </authorList>
    </citation>
    <scope>NUCLEOTIDE SEQUENCE</scope>
    <source>
        <strain evidence="6">JB14</strain>
    </source>
</reference>
<comment type="similarity">
    <text evidence="2">Belongs to the cytochrome P450 family.</text>
</comment>
<sequence length="330" mass="37263">MEDQILLKCGSLRLSNFCVQSSPLAFKASEWIQVPMLYTTMKIISRTSNRVFVGAPLCRDPDYINLNIEFTVDAVNGAQTLHRCPTILKPIVCQFMTNVPTGVKRATKHLEPLILERLQKEEEYGSSEWPGKPNDLISWLLDEAKGERRNNIVYNIVLRILNINFAAIHTTSVACTTSLFRLACNSELVQTLREEVETVVRELGWTKAAMGQMRKLDSFMKEAQRLSGLGGTSMVRMALRDFTFSNGTVIPAGTMVSVALYGMHYDDEIYEEADPGRFFAVNEIKALLAHVLVTYDLKLENDGEYPPEEWQEAALIPNMSAKVMFRKRVA</sequence>
<comment type="cofactor">
    <cofactor evidence="1">
        <name>heme</name>
        <dbReference type="ChEBI" id="CHEBI:30413"/>
    </cofactor>
</comment>
<keyword evidence="4" id="KW-0560">Oxidoreductase</keyword>
<evidence type="ECO:0000256" key="5">
    <source>
        <dbReference type="ARBA" id="ARBA00023004"/>
    </source>
</evidence>
<protein>
    <submittedName>
        <fullName evidence="6">Cytochrome P450</fullName>
    </submittedName>
</protein>
<dbReference type="SUPFAM" id="SSF48264">
    <property type="entry name" value="Cytochrome P450"/>
    <property type="match status" value="1"/>
</dbReference>
<dbReference type="Pfam" id="PF00067">
    <property type="entry name" value="p450"/>
    <property type="match status" value="1"/>
</dbReference>
<dbReference type="AlphaFoldDB" id="A0A6A4H5A6"/>
<dbReference type="PANTHER" id="PTHR46206">
    <property type="entry name" value="CYTOCHROME P450"/>
    <property type="match status" value="1"/>
</dbReference>
<gene>
    <name evidence="6" type="ORF">BT96DRAFT_225452</name>
</gene>
<evidence type="ECO:0000313" key="6">
    <source>
        <dbReference type="EMBL" id="KAE9393372.1"/>
    </source>
</evidence>
<evidence type="ECO:0000256" key="1">
    <source>
        <dbReference type="ARBA" id="ARBA00001971"/>
    </source>
</evidence>
<organism evidence="6 7">
    <name type="scientific">Gymnopus androsaceus JB14</name>
    <dbReference type="NCBI Taxonomy" id="1447944"/>
    <lineage>
        <taxon>Eukaryota</taxon>
        <taxon>Fungi</taxon>
        <taxon>Dikarya</taxon>
        <taxon>Basidiomycota</taxon>
        <taxon>Agaricomycotina</taxon>
        <taxon>Agaricomycetes</taxon>
        <taxon>Agaricomycetidae</taxon>
        <taxon>Agaricales</taxon>
        <taxon>Marasmiineae</taxon>
        <taxon>Omphalotaceae</taxon>
        <taxon>Gymnopus</taxon>
    </lineage>
</organism>
<proteinExistence type="inferred from homology"/>
<dbReference type="CDD" id="cd11041">
    <property type="entry name" value="CYP503A1-like"/>
    <property type="match status" value="1"/>
</dbReference>
<keyword evidence="3" id="KW-0479">Metal-binding</keyword>
<keyword evidence="7" id="KW-1185">Reference proteome</keyword>
<evidence type="ECO:0000313" key="7">
    <source>
        <dbReference type="Proteomes" id="UP000799118"/>
    </source>
</evidence>
<evidence type="ECO:0000256" key="3">
    <source>
        <dbReference type="ARBA" id="ARBA00022723"/>
    </source>
</evidence>
<dbReference type="GO" id="GO:0005506">
    <property type="term" value="F:iron ion binding"/>
    <property type="evidence" value="ECO:0007669"/>
    <property type="project" value="InterPro"/>
</dbReference>
<dbReference type="Proteomes" id="UP000799118">
    <property type="component" value="Unassembled WGS sequence"/>
</dbReference>
<evidence type="ECO:0000256" key="2">
    <source>
        <dbReference type="ARBA" id="ARBA00010617"/>
    </source>
</evidence>
<accession>A0A6A4H5A6</accession>
<dbReference type="InterPro" id="IPR001128">
    <property type="entry name" value="Cyt_P450"/>
</dbReference>
<name>A0A6A4H5A6_9AGAR</name>
<dbReference type="GO" id="GO:0004497">
    <property type="term" value="F:monooxygenase activity"/>
    <property type="evidence" value="ECO:0007669"/>
    <property type="project" value="InterPro"/>
</dbReference>
<keyword evidence="5" id="KW-0408">Iron</keyword>
<dbReference type="EMBL" id="ML769573">
    <property type="protein sequence ID" value="KAE9393372.1"/>
    <property type="molecule type" value="Genomic_DNA"/>
</dbReference>
<dbReference type="OrthoDB" id="1844152at2759"/>
<dbReference type="GO" id="GO:0020037">
    <property type="term" value="F:heme binding"/>
    <property type="evidence" value="ECO:0007669"/>
    <property type="project" value="InterPro"/>
</dbReference>